<dbReference type="Proteomes" id="UP000694392">
    <property type="component" value="Unplaced"/>
</dbReference>
<reference evidence="1" key="1">
    <citation type="submission" date="2025-08" db="UniProtKB">
        <authorList>
            <consortium name="Ensembl"/>
        </authorList>
    </citation>
    <scope>IDENTIFICATION</scope>
</reference>
<dbReference type="GO" id="GO:0031146">
    <property type="term" value="P:SCF-dependent proteasomal ubiquitin-dependent protein catabolic process"/>
    <property type="evidence" value="ECO:0007669"/>
    <property type="project" value="TreeGrafter"/>
</dbReference>
<dbReference type="GeneTree" id="ENSGT01030000235337"/>
<sequence>MPKRKAVPLLKDLCLGNVAGHMQSVWVKDYSENYLDDYQFRYIMGPFSELAGFLVQELLKLLGESRRLTRAALHLLLVPHLTELSLRACPGLVSNAITQLITVRCKNLSSLDLHGCSRVPSAALVDLLEGLPRLTKLGLAETQSNTQVLSAVGSCCRRLQELDVSRCKKVSPSSLLHLTYDPTQNALCCPVLRVLWANGMEPKAQCQELVMALAFVLLALPNLEFLANSGVMEAVCLIHTQRFNGAKAAPGFPSLEELARRRAAARPDSRDSWLRLPLKKVEEVDEPFLATFCAVCPEVVEAAVSLGDGPCTGWGNLSCSRLSQLTLHCVGHRGLEDVLLVVEGLGGRLQSLSLDGFSYHDEFSFCTLLNCCPNLRTFSAHLAPPPENGGGGGAEPSDWDLELLTSSFPQLRHFSLVLSGSGSPLPSQHSTVLQVSLASMLTRSPRLETLHLLCLPFPLDAVFQRALQPPSTALRCLRELSLAESQVSSHTVHLLLASDNRLGSLNLSRCRDVHRRDYDRFLRTVSKEQLELDIIWQ</sequence>
<accession>A0A8D0G9U1</accession>
<dbReference type="Gene3D" id="3.80.10.10">
    <property type="entry name" value="Ribonuclease Inhibitor"/>
    <property type="match status" value="1"/>
</dbReference>
<dbReference type="PANTHER" id="PTHR13318">
    <property type="entry name" value="PARTNER OF PAIRED, ISOFORM B-RELATED"/>
    <property type="match status" value="1"/>
</dbReference>
<keyword evidence="2" id="KW-1185">Reference proteome</keyword>
<dbReference type="InterPro" id="IPR032675">
    <property type="entry name" value="LRR_dom_sf"/>
</dbReference>
<evidence type="ECO:0000313" key="1">
    <source>
        <dbReference type="Ensembl" id="ENSSPUP00000001941.1"/>
    </source>
</evidence>
<proteinExistence type="predicted"/>
<name>A0A8D0G9U1_SPHPU</name>
<organism evidence="1 2">
    <name type="scientific">Sphenodon punctatus</name>
    <name type="common">Tuatara</name>
    <name type="synonym">Hatteria punctata</name>
    <dbReference type="NCBI Taxonomy" id="8508"/>
    <lineage>
        <taxon>Eukaryota</taxon>
        <taxon>Metazoa</taxon>
        <taxon>Chordata</taxon>
        <taxon>Craniata</taxon>
        <taxon>Vertebrata</taxon>
        <taxon>Euteleostomi</taxon>
        <taxon>Lepidosauria</taxon>
        <taxon>Sphenodontia</taxon>
        <taxon>Sphenodontidae</taxon>
        <taxon>Sphenodon</taxon>
    </lineage>
</organism>
<dbReference type="PANTHER" id="PTHR13318:SF247">
    <property type="entry name" value="GH16156P"/>
    <property type="match status" value="1"/>
</dbReference>
<dbReference type="AlphaFoldDB" id="A0A8D0G9U1"/>
<protein>
    <submittedName>
        <fullName evidence="1">Uncharacterized protein</fullName>
    </submittedName>
</protein>
<evidence type="ECO:0000313" key="2">
    <source>
        <dbReference type="Proteomes" id="UP000694392"/>
    </source>
</evidence>
<dbReference type="GO" id="GO:0019005">
    <property type="term" value="C:SCF ubiquitin ligase complex"/>
    <property type="evidence" value="ECO:0007669"/>
    <property type="project" value="TreeGrafter"/>
</dbReference>
<dbReference type="SMART" id="SM00367">
    <property type="entry name" value="LRR_CC"/>
    <property type="match status" value="3"/>
</dbReference>
<dbReference type="Ensembl" id="ENSSPUT00000002052.1">
    <property type="protein sequence ID" value="ENSSPUP00000001941.1"/>
    <property type="gene ID" value="ENSSPUG00000001504.1"/>
</dbReference>
<dbReference type="OMA" id="DYADNYM"/>
<dbReference type="InterPro" id="IPR006553">
    <property type="entry name" value="Leu-rich_rpt_Cys-con_subtyp"/>
</dbReference>
<dbReference type="SUPFAM" id="SSF52047">
    <property type="entry name" value="RNI-like"/>
    <property type="match status" value="2"/>
</dbReference>
<reference evidence="1" key="2">
    <citation type="submission" date="2025-09" db="UniProtKB">
        <authorList>
            <consortium name="Ensembl"/>
        </authorList>
    </citation>
    <scope>IDENTIFICATION</scope>
</reference>